<proteinExistence type="predicted"/>
<reference evidence="3" key="1">
    <citation type="journal article" date="2002" name="Science">
        <title>The draft genome of Ciona intestinalis: insights into chordate and vertebrate origins.</title>
        <authorList>
            <person name="Dehal P."/>
            <person name="Satou Y."/>
            <person name="Campbell R.K."/>
            <person name="Chapman J."/>
            <person name="Degnan B."/>
            <person name="De Tomaso A."/>
            <person name="Davidson B."/>
            <person name="Di Gregorio A."/>
            <person name="Gelpke M."/>
            <person name="Goodstein D.M."/>
            <person name="Harafuji N."/>
            <person name="Hastings K.E."/>
            <person name="Ho I."/>
            <person name="Hotta K."/>
            <person name="Huang W."/>
            <person name="Kawashima T."/>
            <person name="Lemaire P."/>
            <person name="Martinez D."/>
            <person name="Meinertzhagen I.A."/>
            <person name="Necula S."/>
            <person name="Nonaka M."/>
            <person name="Putnam N."/>
            <person name="Rash S."/>
            <person name="Saiga H."/>
            <person name="Satake M."/>
            <person name="Terry A."/>
            <person name="Yamada L."/>
            <person name="Wang H.G."/>
            <person name="Awazu S."/>
            <person name="Azumi K."/>
            <person name="Boore J."/>
            <person name="Branno M."/>
            <person name="Chin-Bow S."/>
            <person name="DeSantis R."/>
            <person name="Doyle S."/>
            <person name="Francino P."/>
            <person name="Keys D.N."/>
            <person name="Haga S."/>
            <person name="Hayashi H."/>
            <person name="Hino K."/>
            <person name="Imai K.S."/>
            <person name="Inaba K."/>
            <person name="Kano S."/>
            <person name="Kobayashi K."/>
            <person name="Kobayashi M."/>
            <person name="Lee B.I."/>
            <person name="Makabe K.W."/>
            <person name="Manohar C."/>
            <person name="Matassi G."/>
            <person name="Medina M."/>
            <person name="Mochizuki Y."/>
            <person name="Mount S."/>
            <person name="Morishita T."/>
            <person name="Miura S."/>
            <person name="Nakayama A."/>
            <person name="Nishizaka S."/>
            <person name="Nomoto H."/>
            <person name="Ohta F."/>
            <person name="Oishi K."/>
            <person name="Rigoutsos I."/>
            <person name="Sano M."/>
            <person name="Sasaki A."/>
            <person name="Sasakura Y."/>
            <person name="Shoguchi E."/>
            <person name="Shin-i T."/>
            <person name="Spagnuolo A."/>
            <person name="Stainier D."/>
            <person name="Suzuki M.M."/>
            <person name="Tassy O."/>
            <person name="Takatori N."/>
            <person name="Tokuoka M."/>
            <person name="Yagi K."/>
            <person name="Yoshizaki F."/>
            <person name="Wada S."/>
            <person name="Zhang C."/>
            <person name="Hyatt P.D."/>
            <person name="Larimer F."/>
            <person name="Detter C."/>
            <person name="Doggett N."/>
            <person name="Glavina T."/>
            <person name="Hawkins T."/>
            <person name="Richardson P."/>
            <person name="Lucas S."/>
            <person name="Kohara Y."/>
            <person name="Levine M."/>
            <person name="Satoh N."/>
            <person name="Rokhsar D.S."/>
        </authorList>
    </citation>
    <scope>NUCLEOTIDE SEQUENCE [LARGE SCALE GENOMIC DNA]</scope>
</reference>
<sequence>MPTEYKFPSVSPLATIFFSLFFCCRYRYVGTLRVFS</sequence>
<keyword evidence="1" id="KW-0472">Membrane</keyword>
<dbReference type="Proteomes" id="UP000008144">
    <property type="component" value="Unassembled WGS sequence"/>
</dbReference>
<reference evidence="2" key="3">
    <citation type="submission" date="2025-09" db="UniProtKB">
        <authorList>
            <consortium name="Ensembl"/>
        </authorList>
    </citation>
    <scope>IDENTIFICATION</scope>
</reference>
<evidence type="ECO:0000256" key="1">
    <source>
        <dbReference type="SAM" id="Phobius"/>
    </source>
</evidence>
<evidence type="ECO:0000313" key="3">
    <source>
        <dbReference type="Proteomes" id="UP000008144"/>
    </source>
</evidence>
<name>H2XZU7_CIOIN</name>
<accession>H2XZU7</accession>
<feature type="transmembrane region" description="Helical" evidence="1">
    <location>
        <begin position="12"/>
        <end position="29"/>
    </location>
</feature>
<reference evidence="2" key="2">
    <citation type="submission" date="2025-08" db="UniProtKB">
        <authorList>
            <consortium name="Ensembl"/>
        </authorList>
    </citation>
    <scope>IDENTIFICATION</scope>
</reference>
<dbReference type="InParanoid" id="H2XZU7"/>
<keyword evidence="3" id="KW-1185">Reference proteome</keyword>
<dbReference type="HOGENOM" id="CLU_3359393_0_0_1"/>
<evidence type="ECO:0000313" key="2">
    <source>
        <dbReference type="Ensembl" id="ENSCINP00000035181.1"/>
    </source>
</evidence>
<protein>
    <submittedName>
        <fullName evidence="2">Uncharacterized protein</fullName>
    </submittedName>
</protein>
<organism evidence="2 3">
    <name type="scientific">Ciona intestinalis</name>
    <name type="common">Transparent sea squirt</name>
    <name type="synonym">Ascidia intestinalis</name>
    <dbReference type="NCBI Taxonomy" id="7719"/>
    <lineage>
        <taxon>Eukaryota</taxon>
        <taxon>Metazoa</taxon>
        <taxon>Chordata</taxon>
        <taxon>Tunicata</taxon>
        <taxon>Ascidiacea</taxon>
        <taxon>Phlebobranchia</taxon>
        <taxon>Cionidae</taxon>
        <taxon>Ciona</taxon>
    </lineage>
</organism>
<keyword evidence="1" id="KW-1133">Transmembrane helix</keyword>
<dbReference type="AlphaFoldDB" id="H2XZU7"/>
<dbReference type="Ensembl" id="ENSCINT00000032514.1">
    <property type="protein sequence ID" value="ENSCINP00000035181.1"/>
    <property type="gene ID" value="ENSCING00000019146.1"/>
</dbReference>
<keyword evidence="1" id="KW-0812">Transmembrane</keyword>